<proteinExistence type="predicted"/>
<keyword evidence="3" id="KW-1185">Reference proteome</keyword>
<name>A0A9P4K9Z9_9PLEO</name>
<evidence type="ECO:0000256" key="1">
    <source>
        <dbReference type="SAM" id="MobiDB-lite"/>
    </source>
</evidence>
<evidence type="ECO:0000313" key="3">
    <source>
        <dbReference type="Proteomes" id="UP000800093"/>
    </source>
</evidence>
<reference evidence="3" key="1">
    <citation type="journal article" date="2020" name="Stud. Mycol.">
        <title>101 Dothideomycetes genomes: A test case for predicting lifestyles and emergence of pathogens.</title>
        <authorList>
            <person name="Haridas S."/>
            <person name="Albert R."/>
            <person name="Binder M."/>
            <person name="Bloem J."/>
            <person name="LaButti K."/>
            <person name="Salamov A."/>
            <person name="Andreopoulos B."/>
            <person name="Baker S."/>
            <person name="Barry K."/>
            <person name="Bills G."/>
            <person name="Bluhm B."/>
            <person name="Cannon C."/>
            <person name="Castanera R."/>
            <person name="Culley D."/>
            <person name="Daum C."/>
            <person name="Ezra D."/>
            <person name="Gonzalez J."/>
            <person name="Henrissat B."/>
            <person name="Kuo A."/>
            <person name="Liang C."/>
            <person name="Lipzen A."/>
            <person name="Lutzoni F."/>
            <person name="Magnuson J."/>
            <person name="Mondo S."/>
            <person name="Nolan M."/>
            <person name="Ohm R."/>
            <person name="Pangilinan J."/>
            <person name="Park H.-J."/>
            <person name="Ramirez L."/>
            <person name="Alfaro M."/>
            <person name="Sun H."/>
            <person name="Tritt A."/>
            <person name="Yoshinaga Y."/>
            <person name="Zwiers L.-H."/>
            <person name="Turgeon B."/>
            <person name="Goodwin S."/>
            <person name="Spatafora J."/>
            <person name="Crous P."/>
            <person name="Grigoriev I."/>
        </authorList>
    </citation>
    <scope>NUCLEOTIDE SEQUENCE [LARGE SCALE GENOMIC DNA]</scope>
    <source>
        <strain evidence="3">CBS 304.66</strain>
    </source>
</reference>
<protein>
    <submittedName>
        <fullName evidence="2">Uncharacterized protein</fullName>
    </submittedName>
</protein>
<evidence type="ECO:0000313" key="2">
    <source>
        <dbReference type="EMBL" id="KAF2264560.1"/>
    </source>
</evidence>
<feature type="region of interest" description="Disordered" evidence="1">
    <location>
        <begin position="1"/>
        <end position="22"/>
    </location>
</feature>
<accession>A0A9P4K9Z9</accession>
<dbReference type="Proteomes" id="UP000800093">
    <property type="component" value="Unassembled WGS sequence"/>
</dbReference>
<sequence length="167" mass="17490">MHDAARDCLHGATTTQPSSADVDGANVASRITRGLEATLRAGSGAYVDPDQSSLRHAVDDSSGVVFGKSKGGNQWAAMPNFESKMVLREPRREGKLLTATRIRSESKPIGVYEVAASGKDLAASGKIAPMPWPAFAVLFVVGRRITAVLLQAGCNGGSPSPIQTTLK</sequence>
<comment type="caution">
    <text evidence="2">The sequence shown here is derived from an EMBL/GenBank/DDBJ whole genome shotgun (WGS) entry which is preliminary data.</text>
</comment>
<dbReference type="EMBL" id="ML986615">
    <property type="protein sequence ID" value="KAF2264560.1"/>
    <property type="molecule type" value="Genomic_DNA"/>
</dbReference>
<gene>
    <name evidence="2" type="ORF">CC78DRAFT_580345</name>
</gene>
<organism evidence="2 3">
    <name type="scientific">Lojkania enalia</name>
    <dbReference type="NCBI Taxonomy" id="147567"/>
    <lineage>
        <taxon>Eukaryota</taxon>
        <taxon>Fungi</taxon>
        <taxon>Dikarya</taxon>
        <taxon>Ascomycota</taxon>
        <taxon>Pezizomycotina</taxon>
        <taxon>Dothideomycetes</taxon>
        <taxon>Pleosporomycetidae</taxon>
        <taxon>Pleosporales</taxon>
        <taxon>Pleosporales incertae sedis</taxon>
        <taxon>Lojkania</taxon>
    </lineage>
</organism>
<dbReference type="AlphaFoldDB" id="A0A9P4K9Z9"/>